<gene>
    <name evidence="8" type="primary">yhaP</name>
    <name evidence="11" type="ORF">B5F32_07025</name>
    <name evidence="8" type="ORF">ERS852560_00621</name>
    <name evidence="12" type="ORF">FSA05_05895</name>
    <name evidence="10" type="ORF">GKD54_17485</name>
    <name evidence="9" type="ORF">GKD58_17730</name>
</gene>
<evidence type="ECO:0000256" key="3">
    <source>
        <dbReference type="ARBA" id="ARBA00022692"/>
    </source>
</evidence>
<dbReference type="Proteomes" id="UP000450599">
    <property type="component" value="Unassembled WGS sequence"/>
</dbReference>
<keyword evidence="2" id="KW-1003">Cell membrane</keyword>
<dbReference type="GO" id="GO:0005886">
    <property type="term" value="C:plasma membrane"/>
    <property type="evidence" value="ECO:0007669"/>
    <property type="project" value="UniProtKB-SubCell"/>
</dbReference>
<dbReference type="EMBL" id="WKMW01000020">
    <property type="protein sequence ID" value="MRY86066.1"/>
    <property type="molecule type" value="Genomic_DNA"/>
</dbReference>
<feature type="transmembrane region" description="Helical" evidence="6">
    <location>
        <begin position="304"/>
        <end position="327"/>
    </location>
</feature>
<dbReference type="EMBL" id="WKMX01000018">
    <property type="protein sequence ID" value="MRZ07963.1"/>
    <property type="molecule type" value="Genomic_DNA"/>
</dbReference>
<dbReference type="PANTHER" id="PTHR30294:SF29">
    <property type="entry name" value="MULTIDRUG ABC TRANSPORTER PERMEASE YBHS-RELATED"/>
    <property type="match status" value="1"/>
</dbReference>
<dbReference type="Proteomes" id="UP000095332">
    <property type="component" value="Unassembled WGS sequence"/>
</dbReference>
<dbReference type="Pfam" id="PF12698">
    <property type="entry name" value="ABC2_membrane_3"/>
    <property type="match status" value="1"/>
</dbReference>
<dbReference type="PANTHER" id="PTHR30294">
    <property type="entry name" value="MEMBRANE COMPONENT OF ABC TRANSPORTER YHHJ-RELATED"/>
    <property type="match status" value="1"/>
</dbReference>
<feature type="transmembrane region" description="Helical" evidence="6">
    <location>
        <begin position="176"/>
        <end position="200"/>
    </location>
</feature>
<reference evidence="8 13" key="1">
    <citation type="submission" date="2015-09" db="EMBL/GenBank/DDBJ databases">
        <authorList>
            <consortium name="Pathogen Informatics"/>
        </authorList>
    </citation>
    <scope>NUCLEOTIDE SEQUENCE [LARGE SCALE GENOMIC DNA]</scope>
    <source>
        <strain evidence="8 13">2789STDY5834948</strain>
    </source>
</reference>
<evidence type="ECO:0000313" key="17">
    <source>
        <dbReference type="Proteomes" id="UP000471216"/>
    </source>
</evidence>
<protein>
    <submittedName>
        <fullName evidence="9">ABC transporter permease</fullName>
    </submittedName>
    <submittedName>
        <fullName evidence="8">ABC-2 family transporter protein</fullName>
    </submittedName>
</protein>
<reference evidence="11" key="3">
    <citation type="journal article" date="2018" name="BMC Genomics">
        <title>Whole genome sequencing and function prediction of 133 gut anaerobes isolated from chicken caecum in pure cultures.</title>
        <authorList>
            <person name="Medvecky M."/>
            <person name="Cejkova D."/>
            <person name="Polansky O."/>
            <person name="Karasova D."/>
            <person name="Kubasova T."/>
            <person name="Cizek A."/>
            <person name="Rychlik I."/>
        </authorList>
    </citation>
    <scope>NUCLEOTIDE SEQUENCE</scope>
    <source>
        <strain evidence="11">An199</strain>
    </source>
</reference>
<reference evidence="16 17" key="4">
    <citation type="journal article" date="2019" name="Nat. Med.">
        <title>A library of human gut bacterial isolates paired with longitudinal multiomics data enables mechanistic microbiome research.</title>
        <authorList>
            <person name="Poyet M."/>
            <person name="Groussin M."/>
            <person name="Gibbons S.M."/>
            <person name="Avila-Pacheco J."/>
            <person name="Jiang X."/>
            <person name="Kearney S.M."/>
            <person name="Perrotta A.R."/>
            <person name="Berdy B."/>
            <person name="Zhao S."/>
            <person name="Lieberman T.D."/>
            <person name="Swanson P.K."/>
            <person name="Smith M."/>
            <person name="Roesemann S."/>
            <person name="Alexander J.E."/>
            <person name="Rich S.A."/>
            <person name="Livny J."/>
            <person name="Vlamakis H."/>
            <person name="Clish C."/>
            <person name="Bullock K."/>
            <person name="Deik A."/>
            <person name="Scott J."/>
            <person name="Pierce K.A."/>
            <person name="Xavier R.J."/>
            <person name="Alm E.J."/>
        </authorList>
    </citation>
    <scope>NUCLEOTIDE SEQUENCE [LARGE SCALE GENOMIC DNA]</scope>
    <source>
        <strain evidence="10 17">BIOML-A10</strain>
        <strain evidence="9 16">BIOML-A11</strain>
    </source>
</reference>
<dbReference type="InterPro" id="IPR051449">
    <property type="entry name" value="ABC-2_transporter_component"/>
</dbReference>
<dbReference type="EMBL" id="NFJX01000004">
    <property type="protein sequence ID" value="OUP20662.1"/>
    <property type="molecule type" value="Genomic_DNA"/>
</dbReference>
<evidence type="ECO:0000256" key="6">
    <source>
        <dbReference type="SAM" id="Phobius"/>
    </source>
</evidence>
<evidence type="ECO:0000313" key="16">
    <source>
        <dbReference type="Proteomes" id="UP000450599"/>
    </source>
</evidence>
<feature type="transmembrane region" description="Helical" evidence="6">
    <location>
        <begin position="390"/>
        <end position="412"/>
    </location>
</feature>
<evidence type="ECO:0000313" key="11">
    <source>
        <dbReference type="EMBL" id="OUP20662.1"/>
    </source>
</evidence>
<evidence type="ECO:0000313" key="12">
    <source>
        <dbReference type="EMBL" id="TWV63663.1"/>
    </source>
</evidence>
<dbReference type="Proteomes" id="UP000195950">
    <property type="component" value="Unassembled WGS sequence"/>
</dbReference>
<evidence type="ECO:0000256" key="5">
    <source>
        <dbReference type="ARBA" id="ARBA00023136"/>
    </source>
</evidence>
<organism evidence="8 13">
    <name type="scientific">Parabacteroides distasonis</name>
    <dbReference type="NCBI Taxonomy" id="823"/>
    <lineage>
        <taxon>Bacteria</taxon>
        <taxon>Pseudomonadati</taxon>
        <taxon>Bacteroidota</taxon>
        <taxon>Bacteroidia</taxon>
        <taxon>Bacteroidales</taxon>
        <taxon>Tannerellaceae</taxon>
        <taxon>Parabacteroides</taxon>
    </lineage>
</organism>
<reference evidence="12 15" key="5">
    <citation type="submission" date="2019-07" db="EMBL/GenBank/DDBJ databases">
        <title>Genome sequencing of Parabacteroides distasonis iSURF_7.</title>
        <authorList>
            <person name="Degefu H.N."/>
            <person name="Ruoff K.L."/>
            <person name="Price C.E."/>
            <person name="Valls R.A."/>
            <person name="O'Toole G.A."/>
        </authorList>
    </citation>
    <scope>NUCLEOTIDE SEQUENCE [LARGE SCALE GENOMIC DNA]</scope>
    <source>
        <strain evidence="12 15">CFPLTA003_1B</strain>
    </source>
</reference>
<feature type="transmembrane region" description="Helical" evidence="6">
    <location>
        <begin position="241"/>
        <end position="262"/>
    </location>
</feature>
<feature type="transmembrane region" description="Helical" evidence="6">
    <location>
        <begin position="339"/>
        <end position="358"/>
    </location>
</feature>
<evidence type="ECO:0000313" key="15">
    <source>
        <dbReference type="Proteomes" id="UP000315827"/>
    </source>
</evidence>
<dbReference type="EMBL" id="VOHW01000002">
    <property type="protein sequence ID" value="TWV63663.1"/>
    <property type="molecule type" value="Genomic_DNA"/>
</dbReference>
<dbReference type="Proteomes" id="UP000315827">
    <property type="component" value="Unassembled WGS sequence"/>
</dbReference>
<comment type="subcellular location">
    <subcellularLocation>
        <location evidence="1">Cell membrane</location>
        <topology evidence="1">Multi-pass membrane protein</topology>
    </subcellularLocation>
</comment>
<reference evidence="14" key="2">
    <citation type="submission" date="2017-04" db="EMBL/GenBank/DDBJ databases">
        <title>Function of individual gut microbiota members based on whole genome sequencing of pure cultures obtained from chicken caecum.</title>
        <authorList>
            <person name="Medvecky M."/>
            <person name="Cejkova D."/>
            <person name="Polansky O."/>
            <person name="Karasova D."/>
            <person name="Kubasova T."/>
            <person name="Cizek A."/>
            <person name="Rychlik I."/>
        </authorList>
    </citation>
    <scope>NUCLEOTIDE SEQUENCE [LARGE SCALE GENOMIC DNA]</scope>
    <source>
        <strain evidence="14">An199</strain>
    </source>
</reference>
<dbReference type="SUPFAM" id="SSF53850">
    <property type="entry name" value="Periplasmic binding protein-like II"/>
    <property type="match status" value="1"/>
</dbReference>
<dbReference type="InterPro" id="IPR013525">
    <property type="entry name" value="ABC2_TM"/>
</dbReference>
<dbReference type="AlphaFoldDB" id="A0A174QVK1"/>
<keyword evidence="3 6" id="KW-0812">Transmembrane</keyword>
<evidence type="ECO:0000256" key="2">
    <source>
        <dbReference type="ARBA" id="ARBA00022475"/>
    </source>
</evidence>
<proteinExistence type="predicted"/>
<evidence type="ECO:0000256" key="4">
    <source>
        <dbReference type="ARBA" id="ARBA00022989"/>
    </source>
</evidence>
<dbReference type="Proteomes" id="UP000471216">
    <property type="component" value="Unassembled WGS sequence"/>
</dbReference>
<feature type="transmembrane region" description="Helical" evidence="6">
    <location>
        <begin position="21"/>
        <end position="42"/>
    </location>
</feature>
<sequence>MSKIGLIIKREYLRRVSKKSFILLTFLTPFLFAALAFVPLWLSSIKGDEVHTVAILDATGKYAPLFEDTESYRFINGDKDMDKYRQMSEKEIFAFLNISDDLQKNPKNATLYSKKQIPADLSRLVNMTLKKQIESDKLATFNIPNLQEIIKESKVDFNIQTIKWGDDGSEKQSSSVVASITGVIFTMLIYMFILIYGGMVMQGVMEEKTNRIIEIMISSVKPFDLMMGKIIGIGFVGLTQVFLWAVMTFILITGGTFFLGGGMESEILQSSMALNTTPNMTVIAAQQPANEWIEMLHTINFTEIGILFIAYFIGGYLLYSSLFAAIGSAVDGQEDTQQFMLPVTLLLVFALYAGIYSMENPDGPLAFWCSMIPFTSPIVMMVRVPFEVPLWEILLSIGFLYISSIGFTWFSAKIYRVGILMYGKKPSIKEMSKWLRYK</sequence>
<evidence type="ECO:0000313" key="9">
    <source>
        <dbReference type="EMBL" id="MRY86066.1"/>
    </source>
</evidence>
<evidence type="ECO:0000313" key="10">
    <source>
        <dbReference type="EMBL" id="MRZ07963.1"/>
    </source>
</evidence>
<keyword evidence="5 6" id="KW-0472">Membrane</keyword>
<accession>A0A174QVK1</accession>
<dbReference type="GO" id="GO:0140359">
    <property type="term" value="F:ABC-type transporter activity"/>
    <property type="evidence" value="ECO:0007669"/>
    <property type="project" value="InterPro"/>
</dbReference>
<dbReference type="Gene3D" id="3.40.190.10">
    <property type="entry name" value="Periplasmic binding protein-like II"/>
    <property type="match status" value="1"/>
</dbReference>
<keyword evidence="4 6" id="KW-1133">Transmembrane helix</keyword>
<name>A0A174QVK1_PARDI</name>
<dbReference type="RefSeq" id="WP_005864952.1">
    <property type="nucleotide sequence ID" value="NZ_BAABYH010000001.1"/>
</dbReference>
<dbReference type="OMA" id="FGYLIMM"/>
<evidence type="ECO:0000313" key="8">
    <source>
        <dbReference type="EMBL" id="CUP74908.1"/>
    </source>
</evidence>
<evidence type="ECO:0000313" key="13">
    <source>
        <dbReference type="Proteomes" id="UP000095332"/>
    </source>
</evidence>
<evidence type="ECO:0000259" key="7">
    <source>
        <dbReference type="Pfam" id="PF12698"/>
    </source>
</evidence>
<evidence type="ECO:0000313" key="14">
    <source>
        <dbReference type="Proteomes" id="UP000195950"/>
    </source>
</evidence>
<feature type="domain" description="ABC-2 type transporter transmembrane" evidence="7">
    <location>
        <begin position="19"/>
        <end position="412"/>
    </location>
</feature>
<evidence type="ECO:0000256" key="1">
    <source>
        <dbReference type="ARBA" id="ARBA00004651"/>
    </source>
</evidence>
<dbReference type="EMBL" id="CZBM01000002">
    <property type="protein sequence ID" value="CUP74908.1"/>
    <property type="molecule type" value="Genomic_DNA"/>
</dbReference>